<evidence type="ECO:0000313" key="2">
    <source>
        <dbReference type="Proteomes" id="UP000014127"/>
    </source>
</evidence>
<organism evidence="1 2">
    <name type="scientific">Enterococcus dispar ATCC 51266</name>
    <dbReference type="NCBI Taxonomy" id="1139219"/>
    <lineage>
        <taxon>Bacteria</taxon>
        <taxon>Bacillati</taxon>
        <taxon>Bacillota</taxon>
        <taxon>Bacilli</taxon>
        <taxon>Lactobacillales</taxon>
        <taxon>Enterococcaceae</taxon>
        <taxon>Enterococcus</taxon>
    </lineage>
</organism>
<dbReference type="eggNOG" id="COG0025">
    <property type="taxonomic scope" value="Bacteria"/>
</dbReference>
<name>S0KP81_9ENTE</name>
<sequence length="126" mass="14758">MQPNDLSQIKKVYLRNTKLIKQSLSSLDGVYDEKIIAHFLEQRQNMMGRLELNDFMAAVMIRQDPAYIKEMLRGYYLERKVIDLFETAGTITTFAANEYRRKVNLLESYAMGQTGNLPKIPFFRKI</sequence>
<accession>S0KP81</accession>
<dbReference type="Proteomes" id="UP000014127">
    <property type="component" value="Unassembled WGS sequence"/>
</dbReference>
<keyword evidence="2" id="KW-1185">Reference proteome</keyword>
<dbReference type="HOGENOM" id="CLU_1978057_0_0_9"/>
<gene>
    <name evidence="1" type="ORF">OMK_01186</name>
</gene>
<reference evidence="1 2" key="1">
    <citation type="submission" date="2013-03" db="EMBL/GenBank/DDBJ databases">
        <title>The Genome Sequence of Enterococcus dispar ATCC_51266 (Illumina only assembly).</title>
        <authorList>
            <consortium name="The Broad Institute Genomics Platform"/>
            <consortium name="The Broad Institute Genome Sequencing Center for Infectious Disease"/>
            <person name="Earl A."/>
            <person name="Russ C."/>
            <person name="Gilmore M."/>
            <person name="Surin D."/>
            <person name="Walker B."/>
            <person name="Young S."/>
            <person name="Zeng Q."/>
            <person name="Gargeya S."/>
            <person name="Fitzgerald M."/>
            <person name="Haas B."/>
            <person name="Abouelleil A."/>
            <person name="Allen A.W."/>
            <person name="Alvarado L."/>
            <person name="Arachchi H.M."/>
            <person name="Berlin A.M."/>
            <person name="Chapman S.B."/>
            <person name="Gainer-Dewar J."/>
            <person name="Goldberg J."/>
            <person name="Griggs A."/>
            <person name="Gujja S."/>
            <person name="Hansen M."/>
            <person name="Howarth C."/>
            <person name="Imamovic A."/>
            <person name="Ireland A."/>
            <person name="Larimer J."/>
            <person name="McCowan C."/>
            <person name="Murphy C."/>
            <person name="Pearson M."/>
            <person name="Poon T.W."/>
            <person name="Priest M."/>
            <person name="Roberts A."/>
            <person name="Saif S."/>
            <person name="Shea T."/>
            <person name="Sisk P."/>
            <person name="Sykes S."/>
            <person name="Wortman J."/>
            <person name="Nusbaum C."/>
            <person name="Birren B."/>
        </authorList>
    </citation>
    <scope>NUCLEOTIDE SEQUENCE [LARGE SCALE GENOMIC DNA]</scope>
    <source>
        <strain evidence="1 2">ATCC 51266</strain>
    </source>
</reference>
<proteinExistence type="predicted"/>
<dbReference type="EMBL" id="AHYR01000004">
    <property type="protein sequence ID" value="EOT42825.1"/>
    <property type="molecule type" value="Genomic_DNA"/>
</dbReference>
<dbReference type="PATRIC" id="fig|1139219.3.peg.1144"/>
<comment type="caution">
    <text evidence="1">The sequence shown here is derived from an EMBL/GenBank/DDBJ whole genome shotgun (WGS) entry which is preliminary data.</text>
</comment>
<dbReference type="AlphaFoldDB" id="S0KP81"/>
<dbReference type="STRING" id="44009.RV01_GL000493"/>
<evidence type="ECO:0000313" key="1">
    <source>
        <dbReference type="EMBL" id="EOT42825.1"/>
    </source>
</evidence>
<dbReference type="OrthoDB" id="9809206at2"/>
<protein>
    <submittedName>
        <fullName evidence="1">Uncharacterized protein</fullName>
    </submittedName>
</protein>